<feature type="compositionally biased region" description="Low complexity" evidence="1">
    <location>
        <begin position="73"/>
        <end position="95"/>
    </location>
</feature>
<proteinExistence type="predicted"/>
<sequence length="212" mass="20393">MRFSLISIFSSVFIASTLGLPTRLPGGVEGICTDVPQGLACIVPCSDGPRGYCITISATGSTTAAATTTDVSSGDVAGTVTESSSTSTATAVNTAPPMPTDSGNAVNGTDESGRDGSIAIGTDANGEDGGIAIGANANGGDGGIAIGSDANVEDATGADGGVVFATSALPIPGGPVSTGKPGEAKPGKPGIVIGNSGEAKPGKPGIVHHYKY</sequence>
<reference evidence="3 4" key="1">
    <citation type="journal article" date="2016" name="Mol. Biol. Evol.">
        <title>Comparative Genomics of Early-Diverging Mushroom-Forming Fungi Provides Insights into the Origins of Lignocellulose Decay Capabilities.</title>
        <authorList>
            <person name="Nagy L.G."/>
            <person name="Riley R."/>
            <person name="Tritt A."/>
            <person name="Adam C."/>
            <person name="Daum C."/>
            <person name="Floudas D."/>
            <person name="Sun H."/>
            <person name="Yadav J.S."/>
            <person name="Pangilinan J."/>
            <person name="Larsson K.H."/>
            <person name="Matsuura K."/>
            <person name="Barry K."/>
            <person name="Labutti K."/>
            <person name="Kuo R."/>
            <person name="Ohm R.A."/>
            <person name="Bhattacharya S.S."/>
            <person name="Shirouzu T."/>
            <person name="Yoshinaga Y."/>
            <person name="Martin F.M."/>
            <person name="Grigoriev I.V."/>
            <person name="Hibbett D.S."/>
        </authorList>
    </citation>
    <scope>NUCLEOTIDE SEQUENCE [LARGE SCALE GENOMIC DNA]</scope>
    <source>
        <strain evidence="3 4">HHB12029</strain>
    </source>
</reference>
<organism evidence="3 4">
    <name type="scientific">Exidia glandulosa HHB12029</name>
    <dbReference type="NCBI Taxonomy" id="1314781"/>
    <lineage>
        <taxon>Eukaryota</taxon>
        <taxon>Fungi</taxon>
        <taxon>Dikarya</taxon>
        <taxon>Basidiomycota</taxon>
        <taxon>Agaricomycotina</taxon>
        <taxon>Agaricomycetes</taxon>
        <taxon>Auriculariales</taxon>
        <taxon>Exidiaceae</taxon>
        <taxon>Exidia</taxon>
    </lineage>
</organism>
<evidence type="ECO:0000256" key="2">
    <source>
        <dbReference type="SAM" id="SignalP"/>
    </source>
</evidence>
<feature type="compositionally biased region" description="Polar residues" evidence="1">
    <location>
        <begin position="101"/>
        <end position="110"/>
    </location>
</feature>
<name>A0A165G0Q5_EXIGL</name>
<keyword evidence="4" id="KW-1185">Reference proteome</keyword>
<keyword evidence="2" id="KW-0732">Signal</keyword>
<dbReference type="EMBL" id="KV426063">
    <property type="protein sequence ID" value="KZV89814.1"/>
    <property type="molecule type" value="Genomic_DNA"/>
</dbReference>
<protein>
    <submittedName>
        <fullName evidence="3">Uncharacterized protein</fullName>
    </submittedName>
</protein>
<dbReference type="InParanoid" id="A0A165G0Q5"/>
<dbReference type="AlphaFoldDB" id="A0A165G0Q5"/>
<accession>A0A165G0Q5</accession>
<feature type="region of interest" description="Disordered" evidence="1">
    <location>
        <begin position="174"/>
        <end position="212"/>
    </location>
</feature>
<feature type="signal peptide" evidence="2">
    <location>
        <begin position="1"/>
        <end position="19"/>
    </location>
</feature>
<evidence type="ECO:0000256" key="1">
    <source>
        <dbReference type="SAM" id="MobiDB-lite"/>
    </source>
</evidence>
<evidence type="ECO:0000313" key="4">
    <source>
        <dbReference type="Proteomes" id="UP000077266"/>
    </source>
</evidence>
<evidence type="ECO:0000313" key="3">
    <source>
        <dbReference type="EMBL" id="KZV89814.1"/>
    </source>
</evidence>
<feature type="region of interest" description="Disordered" evidence="1">
    <location>
        <begin position="73"/>
        <end position="125"/>
    </location>
</feature>
<dbReference type="Proteomes" id="UP000077266">
    <property type="component" value="Unassembled WGS sequence"/>
</dbReference>
<gene>
    <name evidence="3" type="ORF">EXIGLDRAFT_838267</name>
</gene>
<feature type="chain" id="PRO_5007857955" evidence="2">
    <location>
        <begin position="20"/>
        <end position="212"/>
    </location>
</feature>